<dbReference type="Pfam" id="PF17783">
    <property type="entry name" value="WHD_CvfB"/>
    <property type="match status" value="1"/>
</dbReference>
<reference evidence="3 4" key="1">
    <citation type="submission" date="2023-08" db="EMBL/GenBank/DDBJ databases">
        <title>Pleionea litopenaei sp. nov., isolated from stomach of juvenile Litopenaeus vannamei.</title>
        <authorList>
            <person name="Rho A.M."/>
            <person name="Hwang C.Y."/>
        </authorList>
    </citation>
    <scope>NUCLEOTIDE SEQUENCE [LARGE SCALE GENOMIC DNA]</scope>
    <source>
        <strain evidence="3 4">HL-JVS1</strain>
    </source>
</reference>
<dbReference type="Pfam" id="PF13509">
    <property type="entry name" value="S1_2"/>
    <property type="match status" value="2"/>
</dbReference>
<dbReference type="InterPro" id="IPR040764">
    <property type="entry name" value="CvfB_WH"/>
</dbReference>
<dbReference type="PANTHER" id="PTHR37296:SF1">
    <property type="entry name" value="CONSERVED VIRULENCE FACTOR B"/>
    <property type="match status" value="1"/>
</dbReference>
<dbReference type="InterPro" id="IPR036388">
    <property type="entry name" value="WH-like_DNA-bd_sf"/>
</dbReference>
<dbReference type="Gene3D" id="2.40.50.140">
    <property type="entry name" value="Nucleic acid-binding proteins"/>
    <property type="match status" value="2"/>
</dbReference>
<dbReference type="PANTHER" id="PTHR37296">
    <property type="entry name" value="CONSERVED VIRULENCE FACTOR B"/>
    <property type="match status" value="1"/>
</dbReference>
<dbReference type="PROSITE" id="PS50126">
    <property type="entry name" value="S1"/>
    <property type="match status" value="1"/>
</dbReference>
<sequence length="276" mass="30521">MVKPGQINSLTIVEKTPFGAYLNGGNQTLIFARNAFLPQGSDIGDQVDVYVYQDNEGAFQVSDPSSSIKVGEMARLKIVDVNKVGAFADWGMPKDLLIPFAEQTHPLKEGQAPVVYVYQNKADQRIVGSTKVDKFLDKEPHSFKVGDPVSIIVLDKSDLGIKVAVNNKFSGLIHHDDLHRTIKYGDQLSAFIKNIRADKKLDISLNKPGISGRDDLAEKILALLKQNDGVLAMSDKSSPEQIEKVFKVSKKQFKTAIGKLYKDKLITIEPDQIKLL</sequence>
<dbReference type="InterPro" id="IPR039566">
    <property type="entry name" value="CvfB_S1_st"/>
</dbReference>
<dbReference type="InterPro" id="IPR012340">
    <property type="entry name" value="NA-bd_OB-fold"/>
</dbReference>
<protein>
    <submittedName>
        <fullName evidence="3">S1-like domain-containing RNA-binding protein</fullName>
    </submittedName>
</protein>
<feature type="domain" description="S1 motif" evidence="2">
    <location>
        <begin position="146"/>
        <end position="206"/>
    </location>
</feature>
<gene>
    <name evidence="3" type="ORF">Q9312_10985</name>
</gene>
<accession>A0AA51RQM5</accession>
<dbReference type="GO" id="GO:0003676">
    <property type="term" value="F:nucleic acid binding"/>
    <property type="evidence" value="ECO:0007669"/>
    <property type="project" value="InterPro"/>
</dbReference>
<dbReference type="Gene3D" id="1.10.10.10">
    <property type="entry name" value="Winged helix-like DNA-binding domain superfamily/Winged helix DNA-binding domain"/>
    <property type="match status" value="1"/>
</dbReference>
<dbReference type="EMBL" id="CP133548">
    <property type="protein sequence ID" value="WMS85739.1"/>
    <property type="molecule type" value="Genomic_DNA"/>
</dbReference>
<dbReference type="Proteomes" id="UP001239782">
    <property type="component" value="Chromosome"/>
</dbReference>
<dbReference type="InterPro" id="IPR003029">
    <property type="entry name" value="S1_domain"/>
</dbReference>
<dbReference type="AlphaFoldDB" id="A0AA51RQM5"/>
<evidence type="ECO:0000313" key="4">
    <source>
        <dbReference type="Proteomes" id="UP001239782"/>
    </source>
</evidence>
<dbReference type="KEGG" id="plei:Q9312_10985"/>
<organism evidence="3 4">
    <name type="scientific">Pleionea litopenaei</name>
    <dbReference type="NCBI Taxonomy" id="3070815"/>
    <lineage>
        <taxon>Bacteria</taxon>
        <taxon>Pseudomonadati</taxon>
        <taxon>Pseudomonadota</taxon>
        <taxon>Gammaproteobacteria</taxon>
        <taxon>Oceanospirillales</taxon>
        <taxon>Pleioneaceae</taxon>
        <taxon>Pleionea</taxon>
    </lineage>
</organism>
<evidence type="ECO:0000256" key="1">
    <source>
        <dbReference type="PIRNR" id="PIRNR012524"/>
    </source>
</evidence>
<comment type="similarity">
    <text evidence="1">Belongs to the CvfB family.</text>
</comment>
<keyword evidence="4" id="KW-1185">Reference proteome</keyword>
<evidence type="ECO:0000313" key="3">
    <source>
        <dbReference type="EMBL" id="WMS85739.1"/>
    </source>
</evidence>
<proteinExistence type="inferred from homology"/>
<dbReference type="SMART" id="SM00316">
    <property type="entry name" value="S1"/>
    <property type="match status" value="3"/>
</dbReference>
<name>A0AA51RQM5_9GAMM</name>
<dbReference type="SUPFAM" id="SSF50249">
    <property type="entry name" value="Nucleic acid-binding proteins"/>
    <property type="match status" value="1"/>
</dbReference>
<dbReference type="RefSeq" id="WP_309200892.1">
    <property type="nucleotide sequence ID" value="NZ_CP133548.1"/>
</dbReference>
<dbReference type="PIRSF" id="PIRSF012524">
    <property type="entry name" value="YitL_S1"/>
    <property type="match status" value="1"/>
</dbReference>
<evidence type="ECO:0000259" key="2">
    <source>
        <dbReference type="PROSITE" id="PS50126"/>
    </source>
</evidence>
<dbReference type="InterPro" id="IPR014464">
    <property type="entry name" value="CvfB_fam"/>
</dbReference>